<dbReference type="EMBL" id="JAGKQM010000007">
    <property type="protein sequence ID" value="KAH0917925.1"/>
    <property type="molecule type" value="Genomic_DNA"/>
</dbReference>
<sequence>MNRKIDKFLSLKKIENSLNNEVWNRNEYMNPDLLFHQDNNQIGVPALATSGLPSIPTEIAARNGRPNKKSKWDKVFIIHMLQT</sequence>
<comment type="caution">
    <text evidence="1">The sequence shown here is derived from an EMBL/GenBank/DDBJ whole genome shotgun (WGS) entry which is preliminary data.</text>
</comment>
<gene>
    <name evidence="1" type="ORF">HID58_025585</name>
</gene>
<evidence type="ECO:0000313" key="2">
    <source>
        <dbReference type="Proteomes" id="UP000824890"/>
    </source>
</evidence>
<organism evidence="1 2">
    <name type="scientific">Brassica napus</name>
    <name type="common">Rape</name>
    <dbReference type="NCBI Taxonomy" id="3708"/>
    <lineage>
        <taxon>Eukaryota</taxon>
        <taxon>Viridiplantae</taxon>
        <taxon>Streptophyta</taxon>
        <taxon>Embryophyta</taxon>
        <taxon>Tracheophyta</taxon>
        <taxon>Spermatophyta</taxon>
        <taxon>Magnoliopsida</taxon>
        <taxon>eudicotyledons</taxon>
        <taxon>Gunneridae</taxon>
        <taxon>Pentapetalae</taxon>
        <taxon>rosids</taxon>
        <taxon>malvids</taxon>
        <taxon>Brassicales</taxon>
        <taxon>Brassicaceae</taxon>
        <taxon>Brassiceae</taxon>
        <taxon>Brassica</taxon>
    </lineage>
</organism>
<protein>
    <submittedName>
        <fullName evidence="1">Uncharacterized protein</fullName>
    </submittedName>
</protein>
<evidence type="ECO:0000313" key="1">
    <source>
        <dbReference type="EMBL" id="KAH0917925.1"/>
    </source>
</evidence>
<name>A0ABQ8CLI6_BRANA</name>
<reference evidence="1 2" key="1">
    <citation type="submission" date="2021-05" db="EMBL/GenBank/DDBJ databases">
        <title>Genome Assembly of Synthetic Allotetraploid Brassica napus Reveals Homoeologous Exchanges between Subgenomes.</title>
        <authorList>
            <person name="Davis J.T."/>
        </authorList>
    </citation>
    <scope>NUCLEOTIDE SEQUENCE [LARGE SCALE GENOMIC DNA]</scope>
    <source>
        <strain evidence="2">cv. Da-Ae</strain>
        <tissue evidence="1">Seedling</tissue>
    </source>
</reference>
<accession>A0ABQ8CLI6</accession>
<dbReference type="Proteomes" id="UP000824890">
    <property type="component" value="Unassembled WGS sequence"/>
</dbReference>
<keyword evidence="2" id="KW-1185">Reference proteome</keyword>
<proteinExistence type="predicted"/>